<feature type="transmembrane region" description="Helical" evidence="14">
    <location>
        <begin position="190"/>
        <end position="217"/>
    </location>
</feature>
<evidence type="ECO:0000256" key="4">
    <source>
        <dbReference type="ARBA" id="ARBA00022692"/>
    </source>
</evidence>
<keyword evidence="2 14" id="KW-1003">Cell membrane</keyword>
<name>A0AAV3B4B5_PYXAD</name>
<keyword evidence="5 14" id="KW-0552">Olfaction</keyword>
<keyword evidence="10 13" id="KW-0675">Receptor</keyword>
<keyword evidence="3 14" id="KW-0716">Sensory transduction</keyword>
<feature type="transmembrane region" description="Helical" evidence="14">
    <location>
        <begin position="135"/>
        <end position="159"/>
    </location>
</feature>
<feature type="transmembrane region" description="Helical" evidence="14">
    <location>
        <begin position="264"/>
        <end position="283"/>
    </location>
</feature>
<reference evidence="16" key="1">
    <citation type="thesis" date="2020" institute="ProQuest LLC" country="789 East Eisenhower Parkway, Ann Arbor, MI, USA">
        <title>Comparative Genomics and Chromosome Evolution.</title>
        <authorList>
            <person name="Mudd A.B."/>
        </authorList>
    </citation>
    <scope>NUCLEOTIDE SEQUENCE</scope>
    <source>
        <strain evidence="16">1538</strain>
        <tissue evidence="16">Blood</tissue>
    </source>
</reference>
<gene>
    <name evidence="16" type="ORF">GDO54_005770</name>
</gene>
<dbReference type="EMBL" id="DYDO01000002">
    <property type="protein sequence ID" value="DBA29708.1"/>
    <property type="molecule type" value="Genomic_DNA"/>
</dbReference>
<dbReference type="Gene3D" id="1.20.1070.10">
    <property type="entry name" value="Rhodopsin 7-helix transmembrane proteins"/>
    <property type="match status" value="1"/>
</dbReference>
<evidence type="ECO:0000256" key="12">
    <source>
        <dbReference type="ARBA" id="ARBA00023224"/>
    </source>
</evidence>
<keyword evidence="9" id="KW-1015">Disulfide bond</keyword>
<keyword evidence="12 13" id="KW-0807">Transducer</keyword>
<evidence type="ECO:0000256" key="6">
    <source>
        <dbReference type="ARBA" id="ARBA00022989"/>
    </source>
</evidence>
<dbReference type="PROSITE" id="PS00237">
    <property type="entry name" value="G_PROTEIN_RECEP_F1_1"/>
    <property type="match status" value="1"/>
</dbReference>
<evidence type="ECO:0000256" key="5">
    <source>
        <dbReference type="ARBA" id="ARBA00022725"/>
    </source>
</evidence>
<evidence type="ECO:0000256" key="10">
    <source>
        <dbReference type="ARBA" id="ARBA00023170"/>
    </source>
</evidence>
<dbReference type="PRINTS" id="PR00237">
    <property type="entry name" value="GPCRRHODOPSN"/>
</dbReference>
<sequence>MQVFLVGFGDLQNMRIFIFLLFFFVYLTTIMGNILIIVLIAISPRLHSPMYFFICNLSACEMFFTTIIMPNVLYILWWNGGYMSFYGCITQLYVGSATGSAECLLLTVMAYDRHLAICYPLRYPSIMNIYTRNHLVVWGWMTGFIVLVTSTIIICNLQFCSLNTIDHLFCDLAPILQLSSSDTSLVETEIFVIIIILSLFPFVLILLSYVSIFYTILRISSKTGRQKTFSTCSSHLASVCMYFGTIFIIYLVPSRPNFIKINKMLSLFYVVVTPLLNPIIYSLRNNEMMDCFRYYFALISIR</sequence>
<evidence type="ECO:0000256" key="14">
    <source>
        <dbReference type="RuleBase" id="RU363047"/>
    </source>
</evidence>
<evidence type="ECO:0000256" key="7">
    <source>
        <dbReference type="ARBA" id="ARBA00023040"/>
    </source>
</evidence>
<evidence type="ECO:0000256" key="11">
    <source>
        <dbReference type="ARBA" id="ARBA00023180"/>
    </source>
</evidence>
<evidence type="ECO:0000256" key="1">
    <source>
        <dbReference type="ARBA" id="ARBA00004651"/>
    </source>
</evidence>
<dbReference type="Proteomes" id="UP001181693">
    <property type="component" value="Unassembled WGS sequence"/>
</dbReference>
<organism evidence="16 17">
    <name type="scientific">Pyxicephalus adspersus</name>
    <name type="common">African bullfrog</name>
    <dbReference type="NCBI Taxonomy" id="30357"/>
    <lineage>
        <taxon>Eukaryota</taxon>
        <taxon>Metazoa</taxon>
        <taxon>Chordata</taxon>
        <taxon>Craniata</taxon>
        <taxon>Vertebrata</taxon>
        <taxon>Euteleostomi</taxon>
        <taxon>Amphibia</taxon>
        <taxon>Batrachia</taxon>
        <taxon>Anura</taxon>
        <taxon>Neobatrachia</taxon>
        <taxon>Ranoidea</taxon>
        <taxon>Pyxicephalidae</taxon>
        <taxon>Pyxicephalinae</taxon>
        <taxon>Pyxicephalus</taxon>
    </lineage>
</organism>
<dbReference type="PANTHER" id="PTHR24242:SF253">
    <property type="entry name" value="OLFACTORY RECEPTOR-RELATED"/>
    <property type="match status" value="1"/>
</dbReference>
<dbReference type="AlphaFoldDB" id="A0AAV3B4B5"/>
<dbReference type="InterPro" id="IPR000276">
    <property type="entry name" value="GPCR_Rhodpsn"/>
</dbReference>
<dbReference type="InterPro" id="IPR050939">
    <property type="entry name" value="Olfactory_GPCR1"/>
</dbReference>
<keyword evidence="4 13" id="KW-0812">Transmembrane</keyword>
<evidence type="ECO:0000256" key="2">
    <source>
        <dbReference type="ARBA" id="ARBA00022475"/>
    </source>
</evidence>
<keyword evidence="17" id="KW-1185">Reference proteome</keyword>
<feature type="domain" description="G-protein coupled receptors family 1 profile" evidence="15">
    <location>
        <begin position="32"/>
        <end position="281"/>
    </location>
</feature>
<accession>A0AAV3B4B5</accession>
<dbReference type="GO" id="GO:0004930">
    <property type="term" value="F:G protein-coupled receptor activity"/>
    <property type="evidence" value="ECO:0007669"/>
    <property type="project" value="UniProtKB-KW"/>
</dbReference>
<evidence type="ECO:0000256" key="13">
    <source>
        <dbReference type="RuleBase" id="RU000688"/>
    </source>
</evidence>
<keyword evidence="6 14" id="KW-1133">Transmembrane helix</keyword>
<comment type="similarity">
    <text evidence="13">Belongs to the G-protein coupled receptor 1 family.</text>
</comment>
<keyword evidence="7 13" id="KW-0297">G-protein coupled receptor</keyword>
<keyword evidence="11" id="KW-0325">Glycoprotein</keyword>
<dbReference type="Pfam" id="PF13853">
    <property type="entry name" value="7tm_4"/>
    <property type="match status" value="1"/>
</dbReference>
<dbReference type="InterPro" id="IPR000725">
    <property type="entry name" value="Olfact_rcpt"/>
</dbReference>
<evidence type="ECO:0000256" key="8">
    <source>
        <dbReference type="ARBA" id="ARBA00023136"/>
    </source>
</evidence>
<feature type="transmembrane region" description="Helical" evidence="14">
    <location>
        <begin position="16"/>
        <end position="42"/>
    </location>
</feature>
<evidence type="ECO:0000256" key="3">
    <source>
        <dbReference type="ARBA" id="ARBA00022606"/>
    </source>
</evidence>
<dbReference type="FunFam" id="1.20.1070.10:FF:000010">
    <property type="entry name" value="Olfactory receptor"/>
    <property type="match status" value="1"/>
</dbReference>
<dbReference type="PANTHER" id="PTHR24242">
    <property type="entry name" value="G-PROTEIN COUPLED RECEPTOR"/>
    <property type="match status" value="1"/>
</dbReference>
<feature type="transmembrane region" description="Helical" evidence="14">
    <location>
        <begin position="54"/>
        <end position="77"/>
    </location>
</feature>
<proteinExistence type="inferred from homology"/>
<keyword evidence="8 14" id="KW-0472">Membrane</keyword>
<dbReference type="PRINTS" id="PR00245">
    <property type="entry name" value="OLFACTORYR"/>
</dbReference>
<evidence type="ECO:0000259" key="15">
    <source>
        <dbReference type="PROSITE" id="PS50262"/>
    </source>
</evidence>
<comment type="subcellular location">
    <subcellularLocation>
        <location evidence="1 14">Cell membrane</location>
        <topology evidence="1 14">Multi-pass membrane protein</topology>
    </subcellularLocation>
</comment>
<comment type="caution">
    <text evidence="16">The sequence shown here is derived from an EMBL/GenBank/DDBJ whole genome shotgun (WGS) entry which is preliminary data.</text>
</comment>
<dbReference type="SUPFAM" id="SSF81321">
    <property type="entry name" value="Family A G protein-coupled receptor-like"/>
    <property type="match status" value="1"/>
</dbReference>
<feature type="transmembrane region" description="Helical" evidence="14">
    <location>
        <begin position="229"/>
        <end position="252"/>
    </location>
</feature>
<dbReference type="PROSITE" id="PS50262">
    <property type="entry name" value="G_PROTEIN_RECEP_F1_2"/>
    <property type="match status" value="1"/>
</dbReference>
<dbReference type="GO" id="GO:0005886">
    <property type="term" value="C:plasma membrane"/>
    <property type="evidence" value="ECO:0007669"/>
    <property type="project" value="UniProtKB-SubCell"/>
</dbReference>
<evidence type="ECO:0000313" key="17">
    <source>
        <dbReference type="Proteomes" id="UP001181693"/>
    </source>
</evidence>
<evidence type="ECO:0000256" key="9">
    <source>
        <dbReference type="ARBA" id="ARBA00023157"/>
    </source>
</evidence>
<dbReference type="InterPro" id="IPR017452">
    <property type="entry name" value="GPCR_Rhodpsn_7TM"/>
</dbReference>
<protein>
    <recommendedName>
        <fullName evidence="14">Olfactory receptor</fullName>
    </recommendedName>
</protein>
<dbReference type="GO" id="GO:0004984">
    <property type="term" value="F:olfactory receptor activity"/>
    <property type="evidence" value="ECO:0007669"/>
    <property type="project" value="InterPro"/>
</dbReference>
<evidence type="ECO:0000313" key="16">
    <source>
        <dbReference type="EMBL" id="DBA29708.1"/>
    </source>
</evidence>